<dbReference type="PANTHER" id="PTHR43798:SF31">
    <property type="entry name" value="AB HYDROLASE SUPERFAMILY PROTEIN YCLE"/>
    <property type="match status" value="1"/>
</dbReference>
<dbReference type="GO" id="GO:0016787">
    <property type="term" value="F:hydrolase activity"/>
    <property type="evidence" value="ECO:0007669"/>
    <property type="project" value="UniProtKB-KW"/>
</dbReference>
<feature type="region of interest" description="Disordered" evidence="2">
    <location>
        <begin position="298"/>
        <end position="324"/>
    </location>
</feature>
<dbReference type="InterPro" id="IPR029058">
    <property type="entry name" value="AB_hydrolase_fold"/>
</dbReference>
<dbReference type="SUPFAM" id="SSF53474">
    <property type="entry name" value="alpha/beta-Hydrolases"/>
    <property type="match status" value="1"/>
</dbReference>
<reference evidence="4" key="2">
    <citation type="submission" date="2021-04" db="EMBL/GenBank/DDBJ databases">
        <authorList>
            <person name="Gilroy R."/>
        </authorList>
    </citation>
    <scope>NUCLEOTIDE SEQUENCE</scope>
    <source>
        <strain evidence="4">ChiGjej1B1-98</strain>
    </source>
</reference>
<sequence length="358" mass="40008">MEPTRNTRALPWGEISYLEWMPETALQFPPIVLLHGAGLDSASLSWSKLGDELSNRGYPVIAPDHPGYGHSAPAPWRSTQERLVLYVGEFLQAMELDEYVLGGLSMGGGMTIGHLLTQPSGAVGAMLFGSYGLSRFQFDGRLRRPLHSLTWATVHSGLMVPLMKLYQRRRSWLKASLDSLLHNPEERTEELLEEVLWEAQNSSGFDVFGQWQRDQFRRLGLRSDYSDRLSELRIPTLVVHGMATPASRSLRCAAPPSASRTPRWSWSRMPVTGCSATARRSSIPLSSSFSSGWAELSERRSRSRARRPGCSSQQSTSARPRVTTYPVIPPHLHRCARGDRAHRAGYAAAAPIRPYSRR</sequence>
<evidence type="ECO:0000313" key="5">
    <source>
        <dbReference type="Proteomes" id="UP000824005"/>
    </source>
</evidence>
<reference evidence="4" key="1">
    <citation type="journal article" date="2021" name="PeerJ">
        <title>Extensive microbial diversity within the chicken gut microbiome revealed by metagenomics and culture.</title>
        <authorList>
            <person name="Gilroy R."/>
            <person name="Ravi A."/>
            <person name="Getino M."/>
            <person name="Pursley I."/>
            <person name="Horton D.L."/>
            <person name="Alikhan N.F."/>
            <person name="Baker D."/>
            <person name="Gharbi K."/>
            <person name="Hall N."/>
            <person name="Watson M."/>
            <person name="Adriaenssens E.M."/>
            <person name="Foster-Nyarko E."/>
            <person name="Jarju S."/>
            <person name="Secka A."/>
            <person name="Antonio M."/>
            <person name="Oren A."/>
            <person name="Chaudhuri R.R."/>
            <person name="La Ragione R."/>
            <person name="Hildebrand F."/>
            <person name="Pallen M.J."/>
        </authorList>
    </citation>
    <scope>NUCLEOTIDE SEQUENCE</scope>
    <source>
        <strain evidence="4">ChiGjej1B1-98</strain>
    </source>
</reference>
<dbReference type="EMBL" id="DXDC01000174">
    <property type="protein sequence ID" value="HIY65810.1"/>
    <property type="molecule type" value="Genomic_DNA"/>
</dbReference>
<gene>
    <name evidence="4" type="ORF">H9830_05980</name>
</gene>
<dbReference type="Pfam" id="PF00561">
    <property type="entry name" value="Abhydrolase_1"/>
    <property type="match status" value="1"/>
</dbReference>
<proteinExistence type="predicted"/>
<dbReference type="InterPro" id="IPR050266">
    <property type="entry name" value="AB_hydrolase_sf"/>
</dbReference>
<evidence type="ECO:0000256" key="2">
    <source>
        <dbReference type="SAM" id="MobiDB-lite"/>
    </source>
</evidence>
<dbReference type="GO" id="GO:0016020">
    <property type="term" value="C:membrane"/>
    <property type="evidence" value="ECO:0007669"/>
    <property type="project" value="TreeGrafter"/>
</dbReference>
<evidence type="ECO:0000259" key="3">
    <source>
        <dbReference type="Pfam" id="PF00561"/>
    </source>
</evidence>
<dbReference type="PANTHER" id="PTHR43798">
    <property type="entry name" value="MONOACYLGLYCEROL LIPASE"/>
    <property type="match status" value="1"/>
</dbReference>
<protein>
    <submittedName>
        <fullName evidence="4">Alpha/beta hydrolase</fullName>
    </submittedName>
</protein>
<dbReference type="Gene3D" id="3.40.50.1820">
    <property type="entry name" value="alpha/beta hydrolase"/>
    <property type="match status" value="1"/>
</dbReference>
<name>A0A9D2C9W4_9MICO</name>
<dbReference type="Proteomes" id="UP000824005">
    <property type="component" value="Unassembled WGS sequence"/>
</dbReference>
<accession>A0A9D2C9W4</accession>
<organism evidence="4 5">
    <name type="scientific">Candidatus Agrococcus pullicola</name>
    <dbReference type="NCBI Taxonomy" id="2838429"/>
    <lineage>
        <taxon>Bacteria</taxon>
        <taxon>Bacillati</taxon>
        <taxon>Actinomycetota</taxon>
        <taxon>Actinomycetes</taxon>
        <taxon>Micrococcales</taxon>
        <taxon>Microbacteriaceae</taxon>
        <taxon>Agrococcus</taxon>
    </lineage>
</organism>
<evidence type="ECO:0000256" key="1">
    <source>
        <dbReference type="ARBA" id="ARBA00022801"/>
    </source>
</evidence>
<dbReference type="InterPro" id="IPR000073">
    <property type="entry name" value="AB_hydrolase_1"/>
</dbReference>
<feature type="domain" description="AB hydrolase-1" evidence="3">
    <location>
        <begin position="29"/>
        <end position="110"/>
    </location>
</feature>
<keyword evidence="1 4" id="KW-0378">Hydrolase</keyword>
<evidence type="ECO:0000313" key="4">
    <source>
        <dbReference type="EMBL" id="HIY65810.1"/>
    </source>
</evidence>
<dbReference type="AlphaFoldDB" id="A0A9D2C9W4"/>
<comment type="caution">
    <text evidence="4">The sequence shown here is derived from an EMBL/GenBank/DDBJ whole genome shotgun (WGS) entry which is preliminary data.</text>
</comment>